<comment type="caution">
    <text evidence="1">The sequence shown here is derived from an EMBL/GenBank/DDBJ whole genome shotgun (WGS) entry which is preliminary data.</text>
</comment>
<dbReference type="RefSeq" id="WP_307250740.1">
    <property type="nucleotide sequence ID" value="NZ_JAUSQZ010000001.1"/>
</dbReference>
<evidence type="ECO:0000313" key="1">
    <source>
        <dbReference type="EMBL" id="MDP9831202.1"/>
    </source>
</evidence>
<proteinExistence type="predicted"/>
<accession>A0ABT9PER5</accession>
<dbReference type="EMBL" id="JAUSQZ010000001">
    <property type="protein sequence ID" value="MDP9831202.1"/>
    <property type="molecule type" value="Genomic_DNA"/>
</dbReference>
<evidence type="ECO:0008006" key="3">
    <source>
        <dbReference type="Google" id="ProtNLM"/>
    </source>
</evidence>
<protein>
    <recommendedName>
        <fullName evidence="3">DUF4440 domain-containing protein</fullName>
    </recommendedName>
</protein>
<sequence>MGQSMDRAWQIEQEFWQDSAGPGPAHWFARYMAADGFIVLPNRVVSRDGLVHGWSDRGPLRTWELGQPSFTVIEGGNLVMNYEAHLEADWLPGYDAYITSVYVWGAGDWSMICRTHTPRGAFPF</sequence>
<dbReference type="Proteomes" id="UP001235712">
    <property type="component" value="Unassembled WGS sequence"/>
</dbReference>
<organism evidence="1 2">
    <name type="scientific">Kineosporia succinea</name>
    <dbReference type="NCBI Taxonomy" id="84632"/>
    <lineage>
        <taxon>Bacteria</taxon>
        <taxon>Bacillati</taxon>
        <taxon>Actinomycetota</taxon>
        <taxon>Actinomycetes</taxon>
        <taxon>Kineosporiales</taxon>
        <taxon>Kineosporiaceae</taxon>
        <taxon>Kineosporia</taxon>
    </lineage>
</organism>
<name>A0ABT9PER5_9ACTN</name>
<gene>
    <name evidence="1" type="ORF">J2S57_006951</name>
</gene>
<keyword evidence="2" id="KW-1185">Reference proteome</keyword>
<reference evidence="1 2" key="1">
    <citation type="submission" date="2023-07" db="EMBL/GenBank/DDBJ databases">
        <title>Sequencing the genomes of 1000 actinobacteria strains.</title>
        <authorList>
            <person name="Klenk H.-P."/>
        </authorList>
    </citation>
    <scope>NUCLEOTIDE SEQUENCE [LARGE SCALE GENOMIC DNA]</scope>
    <source>
        <strain evidence="1 2">DSM 44388</strain>
    </source>
</reference>
<evidence type="ECO:0000313" key="2">
    <source>
        <dbReference type="Proteomes" id="UP001235712"/>
    </source>
</evidence>